<evidence type="ECO:0000313" key="1">
    <source>
        <dbReference type="EMBL" id="CAG2147280.1"/>
    </source>
</evidence>
<dbReference type="InterPro" id="IPR003673">
    <property type="entry name" value="CoA-Trfase_fam_III"/>
</dbReference>
<dbReference type="Gene3D" id="3.40.50.10540">
    <property type="entry name" value="Crotonobetainyl-coa:carnitine coa-transferase, domain 1"/>
    <property type="match status" value="1"/>
</dbReference>
<accession>A0ABM8THU4</accession>
<dbReference type="GO" id="GO:0016740">
    <property type="term" value="F:transferase activity"/>
    <property type="evidence" value="ECO:0007669"/>
    <property type="project" value="UniProtKB-KW"/>
</dbReference>
<keyword evidence="2" id="KW-1185">Reference proteome</keyword>
<protein>
    <submittedName>
        <fullName evidence="1">Acetyl-CoA:oxalate CoA-transferase</fullName>
        <ecNumber evidence="1">2.8.3.19</ecNumber>
    </submittedName>
</protein>
<proteinExistence type="predicted"/>
<dbReference type="PANTHER" id="PTHR48228">
    <property type="entry name" value="SUCCINYL-COA--D-CITRAMALATE COA-TRANSFERASE"/>
    <property type="match status" value="1"/>
</dbReference>
<gene>
    <name evidence="1" type="primary">uctC_7</name>
    <name evidence="1" type="ORF">LMG26411_03113</name>
</gene>
<evidence type="ECO:0000313" key="2">
    <source>
        <dbReference type="Proteomes" id="UP000672657"/>
    </source>
</evidence>
<dbReference type="InterPro" id="IPR044855">
    <property type="entry name" value="CoA-Trfase_III_dom3_sf"/>
</dbReference>
<dbReference type="SUPFAM" id="SSF89796">
    <property type="entry name" value="CoA-transferase family III (CaiB/BaiF)"/>
    <property type="match status" value="1"/>
</dbReference>
<name>A0ABM8THU4_9BURK</name>
<dbReference type="EC" id="2.8.3.19" evidence="1"/>
<dbReference type="Proteomes" id="UP000672657">
    <property type="component" value="Unassembled WGS sequence"/>
</dbReference>
<organism evidence="1 2">
    <name type="scientific">Cupriavidus numazuensis</name>
    <dbReference type="NCBI Taxonomy" id="221992"/>
    <lineage>
        <taxon>Bacteria</taxon>
        <taxon>Pseudomonadati</taxon>
        <taxon>Pseudomonadota</taxon>
        <taxon>Betaproteobacteria</taxon>
        <taxon>Burkholderiales</taxon>
        <taxon>Burkholderiaceae</taxon>
        <taxon>Cupriavidus</taxon>
    </lineage>
</organism>
<reference evidence="1 2" key="1">
    <citation type="submission" date="2021-03" db="EMBL/GenBank/DDBJ databases">
        <authorList>
            <person name="Peeters C."/>
        </authorList>
    </citation>
    <scope>NUCLEOTIDE SEQUENCE [LARGE SCALE GENOMIC DNA]</scope>
    <source>
        <strain evidence="1 2">LMG 26411</strain>
    </source>
</reference>
<dbReference type="Gene3D" id="3.30.1540.10">
    <property type="entry name" value="formyl-coa transferase, domain 3"/>
    <property type="match status" value="1"/>
</dbReference>
<keyword evidence="1" id="KW-0808">Transferase</keyword>
<dbReference type="EMBL" id="CAJPVI010000017">
    <property type="protein sequence ID" value="CAG2147280.1"/>
    <property type="molecule type" value="Genomic_DNA"/>
</dbReference>
<dbReference type="Pfam" id="PF02515">
    <property type="entry name" value="CoA_transf_3"/>
    <property type="match status" value="1"/>
</dbReference>
<dbReference type="PANTHER" id="PTHR48228:SF5">
    <property type="entry name" value="ALPHA-METHYLACYL-COA RACEMASE"/>
    <property type="match status" value="1"/>
</dbReference>
<dbReference type="InterPro" id="IPR050509">
    <property type="entry name" value="CoA-transferase_III"/>
</dbReference>
<comment type="caution">
    <text evidence="1">The sequence shown here is derived from an EMBL/GenBank/DDBJ whole genome shotgun (WGS) entry which is preliminary data.</text>
</comment>
<dbReference type="InterPro" id="IPR023606">
    <property type="entry name" value="CoA-Trfase_III_dom_1_sf"/>
</dbReference>
<sequence>MELAGIGPAPFCAMLLADLGATVIRVDRKEPSGLGLSRPLQFDLVLRNRKSIRVDLKDPAGLELVRALIDKADALIEGFRPGVTERLGLGPDACLARNPKLVYGRLTGWGQDGPLAQSAGHDINYIAITGLLSAIGRAGQAPTAPLNVVGDYAGGSVYAALGIVSALLEARSSGKGQVVDAAIADGVASLLTIQTGLRAAGLVGPERGTNLLDTGAPFYDTYECADGKYISIGPIEAKFYRLLLDRIGLDAPELANPEDRASWPAARRLFAAHFKTRTRAQWTELLEGTDACFAPVLDLDEAVAHPHLKARGTFVEVGGVMQPAPAPRFSRTRPAEPRPPAAITAENEAAALAEWFAPDELAALAAASAGGAARQNQLETMK</sequence>